<evidence type="ECO:0000256" key="2">
    <source>
        <dbReference type="ARBA" id="ARBA00022723"/>
    </source>
</evidence>
<dbReference type="InterPro" id="IPR000571">
    <property type="entry name" value="Znf_CCCH"/>
</dbReference>
<dbReference type="PROSITE" id="PS50103">
    <property type="entry name" value="ZF_C3H1"/>
    <property type="match status" value="1"/>
</dbReference>
<dbReference type="Pfam" id="PF04857">
    <property type="entry name" value="CAF1"/>
    <property type="match status" value="2"/>
</dbReference>
<dbReference type="Proteomes" id="UP000614601">
    <property type="component" value="Unassembled WGS sequence"/>
</dbReference>
<dbReference type="InterPro" id="IPR012337">
    <property type="entry name" value="RNaseH-like_sf"/>
</dbReference>
<dbReference type="SUPFAM" id="SSF53098">
    <property type="entry name" value="Ribonuclease H-like"/>
    <property type="match status" value="1"/>
</dbReference>
<dbReference type="SUPFAM" id="SSF90229">
    <property type="entry name" value="CCCH zinc finger"/>
    <property type="match status" value="1"/>
</dbReference>
<evidence type="ECO:0000256" key="6">
    <source>
        <dbReference type="SAM" id="MobiDB-lite"/>
    </source>
</evidence>
<dbReference type="OrthoDB" id="414075at2759"/>
<dbReference type="Gene3D" id="3.30.420.10">
    <property type="entry name" value="Ribonuclease H-like superfamily/Ribonuclease H"/>
    <property type="match status" value="2"/>
</dbReference>
<comment type="similarity">
    <text evidence="1">Belongs to the CAF1 family.</text>
</comment>
<dbReference type="GO" id="GO:0015030">
    <property type="term" value="C:Cajal body"/>
    <property type="evidence" value="ECO:0007669"/>
    <property type="project" value="TreeGrafter"/>
</dbReference>
<dbReference type="InterPro" id="IPR051181">
    <property type="entry name" value="CAF1_poly(A)_ribonucleases"/>
</dbReference>
<evidence type="ECO:0000313" key="8">
    <source>
        <dbReference type="EMBL" id="CAD5212223.1"/>
    </source>
</evidence>
<evidence type="ECO:0000259" key="7">
    <source>
        <dbReference type="PROSITE" id="PS50103"/>
    </source>
</evidence>
<feature type="compositionally biased region" description="Basic and acidic residues" evidence="6">
    <location>
        <begin position="335"/>
        <end position="344"/>
    </location>
</feature>
<organism evidence="8 9">
    <name type="scientific">Bursaphelenchus okinawaensis</name>
    <dbReference type="NCBI Taxonomy" id="465554"/>
    <lineage>
        <taxon>Eukaryota</taxon>
        <taxon>Metazoa</taxon>
        <taxon>Ecdysozoa</taxon>
        <taxon>Nematoda</taxon>
        <taxon>Chromadorea</taxon>
        <taxon>Rhabditida</taxon>
        <taxon>Tylenchina</taxon>
        <taxon>Tylenchomorpha</taxon>
        <taxon>Aphelenchoidea</taxon>
        <taxon>Aphelenchoididae</taxon>
        <taxon>Bursaphelenchus</taxon>
    </lineage>
</organism>
<name>A0A811K9Q6_9BILA</name>
<proteinExistence type="inferred from homology"/>
<comment type="caution">
    <text evidence="8">The sequence shown here is derived from an EMBL/GenBank/DDBJ whole genome shotgun (WGS) entry which is preliminary data.</text>
</comment>
<feature type="zinc finger region" description="C3H1-type" evidence="5">
    <location>
        <begin position="282"/>
        <end position="305"/>
    </location>
</feature>
<dbReference type="GO" id="GO:0000175">
    <property type="term" value="F:3'-5'-RNA exonuclease activity"/>
    <property type="evidence" value="ECO:0007669"/>
    <property type="project" value="TreeGrafter"/>
</dbReference>
<evidence type="ECO:0000256" key="3">
    <source>
        <dbReference type="ARBA" id="ARBA00022771"/>
    </source>
</evidence>
<keyword evidence="9" id="KW-1185">Reference proteome</keyword>
<sequence>MDRNDGRRLESIPVHRVNRSNIKMVKDDIFKAIRSAQFIAIDLEMTGLGPRVSVRTKMEERYQMYKLVANLRSIVSVGFSFFSRGEQNDRILYYKASVYDVLLTEAEAFTVDPSSLQFLVQHGTDLNQWITNGVMFKKRSDDSLNTIFNHIFESGASLFLHNGLIDMMFIYHNFYLPLPPTCSEFLANLSDLYQPTDAKNIPKAYQTAIIDTKYIADKQAGLPASFLEYLFRRCRRDNLRNGDVSVNVEFKQSDGEDVSVIQSRISDAFWDGNYDRDNFKHICPRFASFGFCPKHNTCPLDHDVEVVLDKEDFDKIKKSKGVKRPHDPSTSSDNNGEHNSDEKTSSNSNDLGCHNAGMDAFMTGFVALYLNAKVLHNQNRIPPELVGRFPVANSEYPLLIRTEQHIKRDDLHHVEKLLVIQRARALRFGEFKVVEDTLINIS</sequence>
<dbReference type="GO" id="GO:0008270">
    <property type="term" value="F:zinc ion binding"/>
    <property type="evidence" value="ECO:0007669"/>
    <property type="project" value="UniProtKB-KW"/>
</dbReference>
<accession>A0A811K9Q6</accession>
<protein>
    <recommendedName>
        <fullName evidence="7">C3H1-type domain-containing protein</fullName>
    </recommendedName>
</protein>
<gene>
    <name evidence="8" type="ORF">BOKJ2_LOCUS4095</name>
</gene>
<dbReference type="InterPro" id="IPR006941">
    <property type="entry name" value="RNase_CAF1"/>
</dbReference>
<dbReference type="PANTHER" id="PTHR15092">
    <property type="entry name" value="POLY A -SPECIFIC RIBONUCLEASE/TARGET OF EGR1, MEMBER 1"/>
    <property type="match status" value="1"/>
</dbReference>
<feature type="region of interest" description="Disordered" evidence="6">
    <location>
        <begin position="317"/>
        <end position="350"/>
    </location>
</feature>
<evidence type="ECO:0000256" key="1">
    <source>
        <dbReference type="ARBA" id="ARBA00008372"/>
    </source>
</evidence>
<dbReference type="InterPro" id="IPR036397">
    <property type="entry name" value="RNaseH_sf"/>
</dbReference>
<feature type="domain" description="C3H1-type" evidence="7">
    <location>
        <begin position="282"/>
        <end position="305"/>
    </location>
</feature>
<evidence type="ECO:0000313" key="9">
    <source>
        <dbReference type="Proteomes" id="UP000614601"/>
    </source>
</evidence>
<keyword evidence="2 5" id="KW-0479">Metal-binding</keyword>
<dbReference type="Proteomes" id="UP000783686">
    <property type="component" value="Unassembled WGS sequence"/>
</dbReference>
<dbReference type="PANTHER" id="PTHR15092:SF37">
    <property type="entry name" value="TARGET OF EGR1 PROTEIN 1"/>
    <property type="match status" value="1"/>
</dbReference>
<reference evidence="8" key="1">
    <citation type="submission" date="2020-09" db="EMBL/GenBank/DDBJ databases">
        <authorList>
            <person name="Kikuchi T."/>
        </authorList>
    </citation>
    <scope>NUCLEOTIDE SEQUENCE</scope>
    <source>
        <strain evidence="8">SH1</strain>
    </source>
</reference>
<evidence type="ECO:0000256" key="4">
    <source>
        <dbReference type="ARBA" id="ARBA00022833"/>
    </source>
</evidence>
<dbReference type="GO" id="GO:0017069">
    <property type="term" value="F:snRNA binding"/>
    <property type="evidence" value="ECO:0007669"/>
    <property type="project" value="TreeGrafter"/>
</dbReference>
<dbReference type="EMBL" id="CAJFCW020000002">
    <property type="protein sequence ID" value="CAG9095321.1"/>
    <property type="molecule type" value="Genomic_DNA"/>
</dbReference>
<keyword evidence="3 5" id="KW-0863">Zinc-finger</keyword>
<dbReference type="AlphaFoldDB" id="A0A811K9Q6"/>
<keyword evidence="4 5" id="KW-0862">Zinc</keyword>
<dbReference type="GO" id="GO:0034472">
    <property type="term" value="P:snRNA 3'-end processing"/>
    <property type="evidence" value="ECO:0007669"/>
    <property type="project" value="TreeGrafter"/>
</dbReference>
<evidence type="ECO:0000256" key="5">
    <source>
        <dbReference type="PROSITE-ProRule" id="PRU00723"/>
    </source>
</evidence>
<dbReference type="InterPro" id="IPR036855">
    <property type="entry name" value="Znf_CCCH_sf"/>
</dbReference>
<dbReference type="EMBL" id="CAJFDH010000002">
    <property type="protein sequence ID" value="CAD5212223.1"/>
    <property type="molecule type" value="Genomic_DNA"/>
</dbReference>